<organism evidence="1">
    <name type="scientific">Pithovirus LCPAC401</name>
    <dbReference type="NCBI Taxonomy" id="2506595"/>
    <lineage>
        <taxon>Viruses</taxon>
        <taxon>Pithoviruses</taxon>
    </lineage>
</organism>
<protein>
    <submittedName>
        <fullName evidence="1">Uncharacterized protein</fullName>
    </submittedName>
</protein>
<dbReference type="EMBL" id="MK500579">
    <property type="protein sequence ID" value="QBK92635.1"/>
    <property type="molecule type" value="Genomic_DNA"/>
</dbReference>
<sequence length="43" mass="4718">MKKLSYDVLAGKCKSIGDTLSPNFHESLRLLANEIVLLLDTLG</sequence>
<name>A0A481ZB02_9VIRU</name>
<accession>A0A481ZB02</accession>
<gene>
    <name evidence="1" type="ORF">LCPAC401_02730</name>
</gene>
<reference evidence="1" key="1">
    <citation type="journal article" date="2019" name="MBio">
        <title>Virus Genomes from Deep Sea Sediments Expand the Ocean Megavirome and Support Independent Origins of Viral Gigantism.</title>
        <authorList>
            <person name="Backstrom D."/>
            <person name="Yutin N."/>
            <person name="Jorgensen S.L."/>
            <person name="Dharamshi J."/>
            <person name="Homa F."/>
            <person name="Zaremba-Niedwiedzka K."/>
            <person name="Spang A."/>
            <person name="Wolf Y.I."/>
            <person name="Koonin E.V."/>
            <person name="Ettema T.J."/>
        </authorList>
    </citation>
    <scope>NUCLEOTIDE SEQUENCE</scope>
</reference>
<evidence type="ECO:0000313" key="1">
    <source>
        <dbReference type="EMBL" id="QBK92635.1"/>
    </source>
</evidence>
<proteinExistence type="predicted"/>